<evidence type="ECO:0000256" key="6">
    <source>
        <dbReference type="ARBA" id="ARBA00023242"/>
    </source>
</evidence>
<dbReference type="Gene3D" id="3.30.730.10">
    <property type="entry name" value="AP2/ERF domain"/>
    <property type="match status" value="1"/>
</dbReference>
<keyword evidence="2" id="KW-0611">Plant defense</keyword>
<keyword evidence="6" id="KW-0539">Nucleus</keyword>
<dbReference type="InterPro" id="IPR001471">
    <property type="entry name" value="AP2/ERF_dom"/>
</dbReference>
<accession>A0ABD1VQV9</accession>
<dbReference type="AlphaFoldDB" id="A0ABD1VQV9"/>
<comment type="caution">
    <text evidence="9">The sequence shown here is derived from an EMBL/GenBank/DDBJ whole genome shotgun (WGS) entry which is preliminary data.</text>
</comment>
<evidence type="ECO:0000313" key="9">
    <source>
        <dbReference type="EMBL" id="KAL2539713.1"/>
    </source>
</evidence>
<dbReference type="SUPFAM" id="SSF54171">
    <property type="entry name" value="DNA-binding domain"/>
    <property type="match status" value="1"/>
</dbReference>
<dbReference type="InterPro" id="IPR036955">
    <property type="entry name" value="AP2/ERF_dom_sf"/>
</dbReference>
<dbReference type="InterPro" id="IPR016177">
    <property type="entry name" value="DNA-bd_dom_sf"/>
</dbReference>
<dbReference type="PANTHER" id="PTHR31241:SF41">
    <property type="entry name" value="DEHYDRATION-RESPONSIVE ELEMENT-BINDING PROTEIN 2G-LIKE"/>
    <property type="match status" value="1"/>
</dbReference>
<dbReference type="SMART" id="SM00380">
    <property type="entry name" value="AP2"/>
    <property type="match status" value="1"/>
</dbReference>
<gene>
    <name evidence="9" type="ORF">Adt_00691</name>
</gene>
<dbReference type="Proteomes" id="UP001604336">
    <property type="component" value="Unassembled WGS sequence"/>
</dbReference>
<sequence length="208" mass="23485">MESAESVRMGLRIAAEKEHKGEAKTAMKKSTVGRSRKGCMRGKGGPDNAFCTYRGVRQRTWGKWVAEIREPNRGARVWLGTFSTSVEAARAYDDAAKKLYGSCAKLNLPDDHGHQFSSPSASNFTPSDFTVPDYYENVNANENSVLDEACIFRDINGQYMPWDTPAPTLLDEKQNLNWPEFHVENDFHCSYGGESNTSWDERQVPWTF</sequence>
<evidence type="ECO:0000256" key="3">
    <source>
        <dbReference type="ARBA" id="ARBA00023015"/>
    </source>
</evidence>
<reference evidence="10" key="1">
    <citation type="submission" date="2024-07" db="EMBL/GenBank/DDBJ databases">
        <title>Two chromosome-level genome assemblies of Korean endemic species Abeliophyllum distichum and Forsythia ovata (Oleaceae).</title>
        <authorList>
            <person name="Jang H."/>
        </authorList>
    </citation>
    <scope>NUCLEOTIDE SEQUENCE [LARGE SCALE GENOMIC DNA]</scope>
</reference>
<evidence type="ECO:0000313" key="10">
    <source>
        <dbReference type="Proteomes" id="UP001604336"/>
    </source>
</evidence>
<comment type="subcellular location">
    <subcellularLocation>
        <location evidence="1">Nucleus</location>
    </subcellularLocation>
</comment>
<proteinExistence type="inferred from homology"/>
<organism evidence="9 10">
    <name type="scientific">Abeliophyllum distichum</name>
    <dbReference type="NCBI Taxonomy" id="126358"/>
    <lineage>
        <taxon>Eukaryota</taxon>
        <taxon>Viridiplantae</taxon>
        <taxon>Streptophyta</taxon>
        <taxon>Embryophyta</taxon>
        <taxon>Tracheophyta</taxon>
        <taxon>Spermatophyta</taxon>
        <taxon>Magnoliopsida</taxon>
        <taxon>eudicotyledons</taxon>
        <taxon>Gunneridae</taxon>
        <taxon>Pentapetalae</taxon>
        <taxon>asterids</taxon>
        <taxon>lamiids</taxon>
        <taxon>Lamiales</taxon>
        <taxon>Oleaceae</taxon>
        <taxon>Forsythieae</taxon>
        <taxon>Abeliophyllum</taxon>
    </lineage>
</organism>
<protein>
    <submittedName>
        <fullName evidence="9">DREB2</fullName>
    </submittedName>
</protein>
<keyword evidence="4" id="KW-0238">DNA-binding</keyword>
<dbReference type="Pfam" id="PF00847">
    <property type="entry name" value="AP2"/>
    <property type="match status" value="1"/>
</dbReference>
<dbReference type="GO" id="GO:0003677">
    <property type="term" value="F:DNA binding"/>
    <property type="evidence" value="ECO:0007669"/>
    <property type="project" value="UniProtKB-KW"/>
</dbReference>
<comment type="similarity">
    <text evidence="7">Belongs to the AP2/ERF transcription factor family. ERF subfamily.</text>
</comment>
<feature type="domain" description="AP2/ERF" evidence="8">
    <location>
        <begin position="52"/>
        <end position="109"/>
    </location>
</feature>
<evidence type="ECO:0000256" key="7">
    <source>
        <dbReference type="ARBA" id="ARBA00024343"/>
    </source>
</evidence>
<keyword evidence="3" id="KW-0805">Transcription regulation</keyword>
<dbReference type="PRINTS" id="PR00367">
    <property type="entry name" value="ETHRSPELEMNT"/>
</dbReference>
<dbReference type="GO" id="GO:0005634">
    <property type="term" value="C:nucleus"/>
    <property type="evidence" value="ECO:0007669"/>
    <property type="project" value="UniProtKB-SubCell"/>
</dbReference>
<dbReference type="EMBL" id="JBFOLK010000001">
    <property type="protein sequence ID" value="KAL2539713.1"/>
    <property type="molecule type" value="Genomic_DNA"/>
</dbReference>
<name>A0ABD1VQV9_9LAMI</name>
<dbReference type="PANTHER" id="PTHR31241">
    <property type="entry name" value="DEHYDRATION-RESPONSIVE ELEMENT-BINDING PROTEIN 2C"/>
    <property type="match status" value="1"/>
</dbReference>
<evidence type="ECO:0000256" key="1">
    <source>
        <dbReference type="ARBA" id="ARBA00004123"/>
    </source>
</evidence>
<evidence type="ECO:0000256" key="4">
    <source>
        <dbReference type="ARBA" id="ARBA00023125"/>
    </source>
</evidence>
<keyword evidence="10" id="KW-1185">Reference proteome</keyword>
<dbReference type="PROSITE" id="PS51032">
    <property type="entry name" value="AP2_ERF"/>
    <property type="match status" value="1"/>
</dbReference>
<evidence type="ECO:0000256" key="2">
    <source>
        <dbReference type="ARBA" id="ARBA00022821"/>
    </source>
</evidence>
<evidence type="ECO:0000256" key="5">
    <source>
        <dbReference type="ARBA" id="ARBA00023163"/>
    </source>
</evidence>
<dbReference type="FunFam" id="3.30.730.10:FF:000001">
    <property type="entry name" value="Ethylene-responsive transcription factor 2"/>
    <property type="match status" value="1"/>
</dbReference>
<evidence type="ECO:0000259" key="8">
    <source>
        <dbReference type="PROSITE" id="PS51032"/>
    </source>
</evidence>
<keyword evidence="5" id="KW-0804">Transcription</keyword>
<dbReference type="CDD" id="cd00018">
    <property type="entry name" value="AP2"/>
    <property type="match status" value="1"/>
</dbReference>
<dbReference type="GO" id="GO:0006952">
    <property type="term" value="P:defense response"/>
    <property type="evidence" value="ECO:0007669"/>
    <property type="project" value="UniProtKB-KW"/>
</dbReference>